<dbReference type="RefSeq" id="WP_379513226.1">
    <property type="nucleotide sequence ID" value="NZ_JBHSPA010000011.1"/>
</dbReference>
<keyword evidence="3" id="KW-1185">Reference proteome</keyword>
<comment type="caution">
    <text evidence="2">The sequence shown here is derived from an EMBL/GenBank/DDBJ whole genome shotgun (WGS) entry which is preliminary data.</text>
</comment>
<evidence type="ECO:0000313" key="3">
    <source>
        <dbReference type="Proteomes" id="UP001596058"/>
    </source>
</evidence>
<evidence type="ECO:0000259" key="1">
    <source>
        <dbReference type="Pfam" id="PF01243"/>
    </source>
</evidence>
<dbReference type="InterPro" id="IPR012349">
    <property type="entry name" value="Split_barrel_FMN-bd"/>
</dbReference>
<accession>A0ABW1CG83</accession>
<proteinExistence type="predicted"/>
<dbReference type="InterPro" id="IPR011576">
    <property type="entry name" value="Pyridox_Oxase_N"/>
</dbReference>
<organism evidence="2 3">
    <name type="scientific">Nonomuraea insulae</name>
    <dbReference type="NCBI Taxonomy" id="1616787"/>
    <lineage>
        <taxon>Bacteria</taxon>
        <taxon>Bacillati</taxon>
        <taxon>Actinomycetota</taxon>
        <taxon>Actinomycetes</taxon>
        <taxon>Streptosporangiales</taxon>
        <taxon>Streptosporangiaceae</taxon>
        <taxon>Nonomuraea</taxon>
    </lineage>
</organism>
<dbReference type="EMBL" id="JBHSPA010000011">
    <property type="protein sequence ID" value="MFC5823691.1"/>
    <property type="molecule type" value="Genomic_DNA"/>
</dbReference>
<evidence type="ECO:0000313" key="2">
    <source>
        <dbReference type="EMBL" id="MFC5823691.1"/>
    </source>
</evidence>
<dbReference type="Gene3D" id="2.30.110.10">
    <property type="entry name" value="Electron Transport, Fmn-binding Protein, Chain A"/>
    <property type="match status" value="1"/>
</dbReference>
<reference evidence="3" key="1">
    <citation type="journal article" date="2019" name="Int. J. Syst. Evol. Microbiol.">
        <title>The Global Catalogue of Microorganisms (GCM) 10K type strain sequencing project: providing services to taxonomists for standard genome sequencing and annotation.</title>
        <authorList>
            <consortium name="The Broad Institute Genomics Platform"/>
            <consortium name="The Broad Institute Genome Sequencing Center for Infectious Disease"/>
            <person name="Wu L."/>
            <person name="Ma J."/>
        </authorList>
    </citation>
    <scope>NUCLEOTIDE SEQUENCE [LARGE SCALE GENOMIC DNA]</scope>
    <source>
        <strain evidence="3">CCUG 53903</strain>
    </source>
</reference>
<dbReference type="SUPFAM" id="SSF50475">
    <property type="entry name" value="FMN-binding split barrel"/>
    <property type="match status" value="1"/>
</dbReference>
<sequence>MKLEELARHIIDTNRYMVLGTVDPDGRPRVSPVYFAPDGYGEVFWISSPESHHSRNIAERPEISIVIFDSTVPVGGGAQAVYLLATAG</sequence>
<protein>
    <submittedName>
        <fullName evidence="2">Pyridoxamine 5'-phosphate oxidase family protein</fullName>
    </submittedName>
</protein>
<feature type="domain" description="Pyridoxamine 5'-phosphate oxidase N-terminal" evidence="1">
    <location>
        <begin position="4"/>
        <end position="81"/>
    </location>
</feature>
<name>A0ABW1CG83_9ACTN</name>
<dbReference type="Proteomes" id="UP001596058">
    <property type="component" value="Unassembled WGS sequence"/>
</dbReference>
<gene>
    <name evidence="2" type="ORF">ACFPZ3_07520</name>
</gene>
<dbReference type="Pfam" id="PF01243">
    <property type="entry name" value="PNPOx_N"/>
    <property type="match status" value="1"/>
</dbReference>